<gene>
    <name evidence="2" type="ORF">Fuma_04740</name>
</gene>
<organism evidence="2 3">
    <name type="scientific">Fuerstiella marisgermanici</name>
    <dbReference type="NCBI Taxonomy" id="1891926"/>
    <lineage>
        <taxon>Bacteria</taxon>
        <taxon>Pseudomonadati</taxon>
        <taxon>Planctomycetota</taxon>
        <taxon>Planctomycetia</taxon>
        <taxon>Planctomycetales</taxon>
        <taxon>Planctomycetaceae</taxon>
        <taxon>Fuerstiella</taxon>
    </lineage>
</organism>
<dbReference type="Gene3D" id="2.120.10.30">
    <property type="entry name" value="TolB, C-terminal domain"/>
    <property type="match status" value="1"/>
</dbReference>
<dbReference type="SUPFAM" id="SSF63829">
    <property type="entry name" value="Calcium-dependent phosphotriesterase"/>
    <property type="match status" value="1"/>
</dbReference>
<reference evidence="2 3" key="1">
    <citation type="journal article" date="2016" name="Front. Microbiol.">
        <title>Fuerstia marisgermanicae gen. nov., sp. nov., an Unusual Member of the Phylum Planctomycetes from the German Wadden Sea.</title>
        <authorList>
            <person name="Kohn T."/>
            <person name="Heuer A."/>
            <person name="Jogler M."/>
            <person name="Vollmers J."/>
            <person name="Boedeker C."/>
            <person name="Bunk B."/>
            <person name="Rast P."/>
            <person name="Borchert D."/>
            <person name="Glockner I."/>
            <person name="Freese H.M."/>
            <person name="Klenk H.P."/>
            <person name="Overmann J."/>
            <person name="Kaster A.K."/>
            <person name="Rohde M."/>
            <person name="Wiegand S."/>
            <person name="Jogler C."/>
        </authorList>
    </citation>
    <scope>NUCLEOTIDE SEQUENCE [LARGE SCALE GENOMIC DNA]</scope>
    <source>
        <strain evidence="2 3">NH11</strain>
    </source>
</reference>
<feature type="signal peptide" evidence="1">
    <location>
        <begin position="1"/>
        <end position="24"/>
    </location>
</feature>
<evidence type="ECO:0000256" key="1">
    <source>
        <dbReference type="SAM" id="SignalP"/>
    </source>
</evidence>
<feature type="chain" id="PRO_5013247376" evidence="1">
    <location>
        <begin position="25"/>
        <end position="316"/>
    </location>
</feature>
<dbReference type="RefSeq" id="WP_077026299.1">
    <property type="nucleotide sequence ID" value="NZ_CP017641.1"/>
</dbReference>
<sequence precursor="true">MILSKLLTRLMLLSSVLLAGATHAGDAADHSHAPLLVRSRPVIERIPLSVIDPVDVTVTQFGDTLVADRAGKILFRVDSSGTASVLAKDLDGVCRVTDSPRLGTHVLLSQEQSGRVLRITDSGFQSEIAHLPFAPAGLGVDSNGNLLTANAATGEIFTINPERERTRLAKMSEPVRDLVVDQVGNVVVLLKSGKLVAVYSADNTKPVGFVPGNATRLTMHPKDFVLALANDADQRPMLVRPTSDREHVSRFAGTPRGTSAFAFDKLGNLTLANPDLRAITRVTSHFRVPCPHCGKLVSMELSADAPPAEPKLQRSF</sequence>
<proteinExistence type="predicted"/>
<dbReference type="Proteomes" id="UP000187735">
    <property type="component" value="Chromosome"/>
</dbReference>
<dbReference type="EMBL" id="CP017641">
    <property type="protein sequence ID" value="APZ95086.1"/>
    <property type="molecule type" value="Genomic_DNA"/>
</dbReference>
<keyword evidence="3" id="KW-1185">Reference proteome</keyword>
<accession>A0A1P8WM08</accession>
<dbReference type="KEGG" id="fmr:Fuma_04740"/>
<keyword evidence="1" id="KW-0732">Signal</keyword>
<name>A0A1P8WM08_9PLAN</name>
<dbReference type="InterPro" id="IPR011042">
    <property type="entry name" value="6-blade_b-propeller_TolB-like"/>
</dbReference>
<evidence type="ECO:0000313" key="2">
    <source>
        <dbReference type="EMBL" id="APZ95086.1"/>
    </source>
</evidence>
<protein>
    <submittedName>
        <fullName evidence="2">Uncharacterized protein</fullName>
    </submittedName>
</protein>
<evidence type="ECO:0000313" key="3">
    <source>
        <dbReference type="Proteomes" id="UP000187735"/>
    </source>
</evidence>
<dbReference type="AlphaFoldDB" id="A0A1P8WM08"/>